<dbReference type="Proteomes" id="UP001160390">
    <property type="component" value="Unassembled WGS sequence"/>
</dbReference>
<feature type="compositionally biased region" description="Basic residues" evidence="1">
    <location>
        <begin position="178"/>
        <end position="190"/>
    </location>
</feature>
<comment type="caution">
    <text evidence="2">The sequence shown here is derived from an EMBL/GenBank/DDBJ whole genome shotgun (WGS) entry which is preliminary data.</text>
</comment>
<dbReference type="EMBL" id="CABFNP030001323">
    <property type="protein sequence ID" value="CAI6099601.1"/>
    <property type="molecule type" value="Genomic_DNA"/>
</dbReference>
<sequence length="190" mass="21468">MGGSKSIMRNALYKDSTIRKMYDKGRDLWEEDDAKKLEPKHGYDEKCGEVMTGAMWHQNHNITEIGDIKGEDGTPVRIVSIKMKGPKRNHDPCDGRDVEIGLQKGLGGCKTPIGPGVDNYNALSPDTPFADTNDLGEHEVRSTPLNPFKERAFTTKRSVFYNPISGYLSQPSCPRESKRWRRQGWSRQGR</sequence>
<accession>A0AA35QCR0</accession>
<evidence type="ECO:0000313" key="2">
    <source>
        <dbReference type="EMBL" id="CAI6099601.1"/>
    </source>
</evidence>
<keyword evidence="3" id="KW-1185">Reference proteome</keyword>
<dbReference type="AlphaFoldDB" id="A0AA35QCR0"/>
<evidence type="ECO:0000313" key="3">
    <source>
        <dbReference type="Proteomes" id="UP001160390"/>
    </source>
</evidence>
<feature type="region of interest" description="Disordered" evidence="1">
    <location>
        <begin position="166"/>
        <end position="190"/>
    </location>
</feature>
<protein>
    <submittedName>
        <fullName evidence="2">Uncharacterized protein</fullName>
    </submittedName>
</protein>
<reference evidence="2" key="1">
    <citation type="submission" date="2023-01" db="EMBL/GenBank/DDBJ databases">
        <authorList>
            <person name="Piombo E."/>
        </authorList>
    </citation>
    <scope>NUCLEOTIDE SEQUENCE</scope>
</reference>
<evidence type="ECO:0000256" key="1">
    <source>
        <dbReference type="SAM" id="MobiDB-lite"/>
    </source>
</evidence>
<name>A0AA35QCR0_9HYPO</name>
<proteinExistence type="predicted"/>
<organism evidence="2 3">
    <name type="scientific">Clonostachys chloroleuca</name>
    <dbReference type="NCBI Taxonomy" id="1926264"/>
    <lineage>
        <taxon>Eukaryota</taxon>
        <taxon>Fungi</taxon>
        <taxon>Dikarya</taxon>
        <taxon>Ascomycota</taxon>
        <taxon>Pezizomycotina</taxon>
        <taxon>Sordariomycetes</taxon>
        <taxon>Hypocreomycetidae</taxon>
        <taxon>Hypocreales</taxon>
        <taxon>Bionectriaceae</taxon>
        <taxon>Clonostachys</taxon>
    </lineage>
</organism>
<gene>
    <name evidence="2" type="ORF">CCHLO57077_00015063</name>
</gene>